<dbReference type="PROSITE" id="PS50088">
    <property type="entry name" value="ANK_REPEAT"/>
    <property type="match status" value="2"/>
</dbReference>
<accession>A0AAF3EMU7</accession>
<name>A0AAF3EMU7_9BILA</name>
<dbReference type="Pfam" id="PF00023">
    <property type="entry name" value="Ank"/>
    <property type="match status" value="1"/>
</dbReference>
<dbReference type="Pfam" id="PF12796">
    <property type="entry name" value="Ank_2"/>
    <property type="match status" value="1"/>
</dbReference>
<evidence type="ECO:0000313" key="4">
    <source>
        <dbReference type="Proteomes" id="UP000887575"/>
    </source>
</evidence>
<evidence type="ECO:0000256" key="2">
    <source>
        <dbReference type="ARBA" id="ARBA00023043"/>
    </source>
</evidence>
<evidence type="ECO:0000313" key="5">
    <source>
        <dbReference type="WBParaSite" id="MBELARI_LOCUS15264"/>
    </source>
</evidence>
<dbReference type="PROSITE" id="PS50297">
    <property type="entry name" value="ANK_REP_REGION"/>
    <property type="match status" value="2"/>
</dbReference>
<proteinExistence type="predicted"/>
<organism evidence="4 5">
    <name type="scientific">Mesorhabditis belari</name>
    <dbReference type="NCBI Taxonomy" id="2138241"/>
    <lineage>
        <taxon>Eukaryota</taxon>
        <taxon>Metazoa</taxon>
        <taxon>Ecdysozoa</taxon>
        <taxon>Nematoda</taxon>
        <taxon>Chromadorea</taxon>
        <taxon>Rhabditida</taxon>
        <taxon>Rhabditina</taxon>
        <taxon>Rhabditomorpha</taxon>
        <taxon>Rhabditoidea</taxon>
        <taxon>Rhabditidae</taxon>
        <taxon>Mesorhabditinae</taxon>
        <taxon>Mesorhabditis</taxon>
    </lineage>
</organism>
<sequence length="271" mass="30130">MTPLHLTAQVNAWESAVELLQGNTLGSPTKLDEILEEENENGESVLHFAARSGCLNVVEELLKKKVVRQILNATAAGNQTPLHVAARNDHAKICEVLLRKGANPYARADGMTPFDLAIMMGSLNSAEVLRKYCSVNGESVAVDDVAEIKEEATVNKLSMQLDSILMQGIIYEKLMRNAKYKIIVDFAKDKSSTKIEDKNAQPKRINLYSNPSDEWEELLRKRDESTNRSMETRMTEMAAHLLEMTRMLKAIQASQQASPAVQQASQAERSS</sequence>
<feature type="repeat" description="ANK" evidence="3">
    <location>
        <begin position="41"/>
        <end position="64"/>
    </location>
</feature>
<keyword evidence="4" id="KW-1185">Reference proteome</keyword>
<dbReference type="SMART" id="SM00248">
    <property type="entry name" value="ANK"/>
    <property type="match status" value="3"/>
</dbReference>
<dbReference type="AlphaFoldDB" id="A0AAF3EMU7"/>
<dbReference type="Proteomes" id="UP000887575">
    <property type="component" value="Unassembled WGS sequence"/>
</dbReference>
<dbReference type="PANTHER" id="PTHR24178:SF41">
    <property type="entry name" value="ANKYRIN-2 ISOFORM X1"/>
    <property type="match status" value="1"/>
</dbReference>
<dbReference type="WBParaSite" id="MBELARI_LOCUS15264">
    <property type="protein sequence ID" value="MBELARI_LOCUS15264"/>
    <property type="gene ID" value="MBELARI_LOCUS15264"/>
</dbReference>
<evidence type="ECO:0000256" key="1">
    <source>
        <dbReference type="ARBA" id="ARBA00022737"/>
    </source>
</evidence>
<dbReference type="SUPFAM" id="SSF48403">
    <property type="entry name" value="Ankyrin repeat"/>
    <property type="match status" value="1"/>
</dbReference>
<feature type="repeat" description="ANK" evidence="3">
    <location>
        <begin position="77"/>
        <end position="109"/>
    </location>
</feature>
<evidence type="ECO:0000256" key="3">
    <source>
        <dbReference type="PROSITE-ProRule" id="PRU00023"/>
    </source>
</evidence>
<protein>
    <submittedName>
        <fullName evidence="5">Uncharacterized protein</fullName>
    </submittedName>
</protein>
<dbReference type="InterPro" id="IPR036770">
    <property type="entry name" value="Ankyrin_rpt-contain_sf"/>
</dbReference>
<dbReference type="InterPro" id="IPR002110">
    <property type="entry name" value="Ankyrin_rpt"/>
</dbReference>
<keyword evidence="1" id="KW-0677">Repeat</keyword>
<reference evidence="5" key="1">
    <citation type="submission" date="2024-02" db="UniProtKB">
        <authorList>
            <consortium name="WormBaseParasite"/>
        </authorList>
    </citation>
    <scope>IDENTIFICATION</scope>
</reference>
<dbReference type="Gene3D" id="1.25.40.20">
    <property type="entry name" value="Ankyrin repeat-containing domain"/>
    <property type="match status" value="1"/>
</dbReference>
<dbReference type="PANTHER" id="PTHR24178">
    <property type="entry name" value="MOLTING PROTEIN MLT-4"/>
    <property type="match status" value="1"/>
</dbReference>
<keyword evidence="2 3" id="KW-0040">ANK repeat</keyword>